<feature type="domain" description="4'-phosphopantetheinyl transferase N-terminal" evidence="4">
    <location>
        <begin position="242"/>
        <end position="325"/>
    </location>
</feature>
<organism evidence="5 6">
    <name type="scientific">Pseudomicrostroma glucosiphilum</name>
    <dbReference type="NCBI Taxonomy" id="1684307"/>
    <lineage>
        <taxon>Eukaryota</taxon>
        <taxon>Fungi</taxon>
        <taxon>Dikarya</taxon>
        <taxon>Basidiomycota</taxon>
        <taxon>Ustilaginomycotina</taxon>
        <taxon>Exobasidiomycetes</taxon>
        <taxon>Microstromatales</taxon>
        <taxon>Microstromatales incertae sedis</taxon>
        <taxon>Pseudomicrostroma</taxon>
    </lineage>
</organism>
<dbReference type="GeneID" id="37013353"/>
<dbReference type="GO" id="GO:0019878">
    <property type="term" value="P:lysine biosynthetic process via aminoadipic acid"/>
    <property type="evidence" value="ECO:0007669"/>
    <property type="project" value="TreeGrafter"/>
</dbReference>
<dbReference type="Pfam" id="PF22624">
    <property type="entry name" value="AASDHPPT_N"/>
    <property type="match status" value="1"/>
</dbReference>
<name>A0A316UCE2_9BASI</name>
<dbReference type="RefSeq" id="XP_025350009.1">
    <property type="nucleotide sequence ID" value="XM_025491619.1"/>
</dbReference>
<evidence type="ECO:0000256" key="1">
    <source>
        <dbReference type="ARBA" id="ARBA00013172"/>
    </source>
</evidence>
<evidence type="ECO:0000313" key="5">
    <source>
        <dbReference type="EMBL" id="PWN22849.1"/>
    </source>
</evidence>
<gene>
    <name evidence="5" type="ORF">BCV69DRAFT_280459</name>
</gene>
<protein>
    <recommendedName>
        <fullName evidence="1">holo-[acyl-carrier-protein] synthase</fullName>
        <ecNumber evidence="1">2.7.8.7</ecNumber>
    </recommendedName>
</protein>
<dbReference type="SUPFAM" id="SSF56214">
    <property type="entry name" value="4'-phosphopantetheinyl transferase"/>
    <property type="match status" value="2"/>
</dbReference>
<evidence type="ECO:0000313" key="6">
    <source>
        <dbReference type="Proteomes" id="UP000245942"/>
    </source>
</evidence>
<dbReference type="GO" id="GO:0000287">
    <property type="term" value="F:magnesium ion binding"/>
    <property type="evidence" value="ECO:0007669"/>
    <property type="project" value="InterPro"/>
</dbReference>
<dbReference type="GO" id="GO:0008897">
    <property type="term" value="F:holo-[acyl-carrier-protein] synthase activity"/>
    <property type="evidence" value="ECO:0007669"/>
    <property type="project" value="UniProtKB-EC"/>
</dbReference>
<dbReference type="AlphaFoldDB" id="A0A316UCE2"/>
<dbReference type="GO" id="GO:0005829">
    <property type="term" value="C:cytosol"/>
    <property type="evidence" value="ECO:0007669"/>
    <property type="project" value="TreeGrafter"/>
</dbReference>
<evidence type="ECO:0000259" key="3">
    <source>
        <dbReference type="Pfam" id="PF01648"/>
    </source>
</evidence>
<dbReference type="PANTHER" id="PTHR12215:SF10">
    <property type="entry name" value="L-AMINOADIPATE-SEMIALDEHYDE DEHYDROGENASE-PHOSPHOPANTETHEINYL TRANSFERASE"/>
    <property type="match status" value="1"/>
</dbReference>
<sequence>MTPPTSSLLSPEELAAHVDTCHQVFQIWSGDGELIITKEDEQAVQQLVQYLSLPVKTLGSPESVRVRDSLPAAISFTLPISPFAGEISSPSAGAESRTLRLDVRLPLRKGATPADSHMTLSLQDPPWLASPGLEKLKEAAGLDLSTEKHDGAARIMDTVEALSEAALESQPDGKSAPGLSSARLGEYDLVDPSPTTSASSAQVWAVDISSWPQSRSTTAALQPLVDRLFAHEADEIGLKDQKQSVAKVMRYMREVDRTRALAALLLPRVMLLERAKQRGDVLGWDELSFGKTKEGRPHLAFPPDIACLLDYNVTHDSDWVAMASRFSSSPAEKVRVGIDVMSINLPHYEESATTFLETMGETTTKTESKWVQEAIQAGEEDEGLRRLYDLWTHKEALTKNIGLGMGFDFARVEIGLWDCEGVREERQSKSGAVLKLDGQTTNGYTFKEIVLPAGAGPGSEQNGAPSQLVVCEGPWHVGHREPLASGEQGDQSNKTDLQRLARGVTPAVGPEDTSLQIAPARSHAEAQAEGILRLWKMEDLVAAGEKLIEDNN</sequence>
<dbReference type="Gene3D" id="3.90.470.20">
    <property type="entry name" value="4'-phosphopantetheinyl transferase domain"/>
    <property type="match status" value="2"/>
</dbReference>
<dbReference type="OrthoDB" id="26719at2759"/>
<proteinExistence type="predicted"/>
<dbReference type="EMBL" id="KZ819322">
    <property type="protein sequence ID" value="PWN22849.1"/>
    <property type="molecule type" value="Genomic_DNA"/>
</dbReference>
<accession>A0A316UCE2</accession>
<dbReference type="Proteomes" id="UP000245942">
    <property type="component" value="Unassembled WGS sequence"/>
</dbReference>
<dbReference type="PANTHER" id="PTHR12215">
    <property type="entry name" value="PHOSPHOPANTETHEINE TRANSFERASE"/>
    <property type="match status" value="1"/>
</dbReference>
<keyword evidence="2" id="KW-0808">Transferase</keyword>
<dbReference type="InterPro" id="IPR050559">
    <property type="entry name" value="P-Pant_transferase_sf"/>
</dbReference>
<reference evidence="5 6" key="1">
    <citation type="journal article" date="2018" name="Mol. Biol. Evol.">
        <title>Broad Genomic Sampling Reveals a Smut Pathogenic Ancestry of the Fungal Clade Ustilaginomycotina.</title>
        <authorList>
            <person name="Kijpornyongpan T."/>
            <person name="Mondo S.J."/>
            <person name="Barry K."/>
            <person name="Sandor L."/>
            <person name="Lee J."/>
            <person name="Lipzen A."/>
            <person name="Pangilinan J."/>
            <person name="LaButti K."/>
            <person name="Hainaut M."/>
            <person name="Henrissat B."/>
            <person name="Grigoriev I.V."/>
            <person name="Spatafora J.W."/>
            <person name="Aime M.C."/>
        </authorList>
    </citation>
    <scope>NUCLEOTIDE SEQUENCE [LARGE SCALE GENOMIC DNA]</scope>
    <source>
        <strain evidence="5 6">MCA 4718</strain>
    </source>
</reference>
<dbReference type="EC" id="2.7.8.7" evidence="1"/>
<dbReference type="STRING" id="1684307.A0A316UCE2"/>
<dbReference type="InterPro" id="IPR008278">
    <property type="entry name" value="4-PPantetheinyl_Trfase_dom"/>
</dbReference>
<keyword evidence="6" id="KW-1185">Reference proteome</keyword>
<dbReference type="InterPro" id="IPR037143">
    <property type="entry name" value="4-PPantetheinyl_Trfase_dom_sf"/>
</dbReference>
<dbReference type="Pfam" id="PF01648">
    <property type="entry name" value="ACPS"/>
    <property type="match status" value="1"/>
</dbReference>
<dbReference type="InterPro" id="IPR055066">
    <property type="entry name" value="AASDHPPT_N"/>
</dbReference>
<evidence type="ECO:0000259" key="4">
    <source>
        <dbReference type="Pfam" id="PF22624"/>
    </source>
</evidence>
<feature type="domain" description="4'-phosphopantetheinyl transferase" evidence="3">
    <location>
        <begin position="335"/>
        <end position="423"/>
    </location>
</feature>
<evidence type="ECO:0000256" key="2">
    <source>
        <dbReference type="ARBA" id="ARBA00022679"/>
    </source>
</evidence>